<evidence type="ECO:0000256" key="1">
    <source>
        <dbReference type="SAM" id="MobiDB-lite"/>
    </source>
</evidence>
<feature type="transmembrane region" description="Helical" evidence="2">
    <location>
        <begin position="133"/>
        <end position="154"/>
    </location>
</feature>
<reference evidence="3 4" key="1">
    <citation type="submission" date="2018-03" db="EMBL/GenBank/DDBJ databases">
        <title>Genomic Encyclopedia of Type Strains, Phase III (KMG-III): the genomes of soil and plant-associated and newly described type strains.</title>
        <authorList>
            <person name="Whitman W."/>
        </authorList>
    </citation>
    <scope>NUCLEOTIDE SEQUENCE [LARGE SCALE GENOMIC DNA]</scope>
    <source>
        <strain evidence="3 4">CGMCC 4.7125</strain>
    </source>
</reference>
<accession>A0A2T0LMW3</accession>
<name>A0A2T0LMW3_9PSEU</name>
<keyword evidence="2" id="KW-1133">Transmembrane helix</keyword>
<dbReference type="Proteomes" id="UP000238362">
    <property type="component" value="Unassembled WGS sequence"/>
</dbReference>
<sequence length="332" mass="35083">MPRCTRRSRARPPFGEDEDNSLALLHRVAAGTLAPPRRAGSFEPVLMGMLRAEPGERLTANQVREAAQAVATGNPVPEALAEAAGGWPTQPLTAVTAVGPMGTRLDAVPVGPAPGAVTAAPGPAPRSRGVRPLLAGGAGLLVVLLAGVVLLTQLDWGDSSAAREPAPSTTTTTSRALSAAELEKAVAGYYALLPERTGEAWARLGPAPRAEGRQAYESHWARVTRLAVVSPPRRTAEDLVHVGVRLTLRNGAKVTEFHQHGLAVEGGRLLIVSDTLLHSERTAAPDRPPRDQDEKKDDEKKDDEKKDDEKKDEGRGKDKEDENGGRGRGGDG</sequence>
<gene>
    <name evidence="3" type="ORF">B0I33_11134</name>
</gene>
<protein>
    <submittedName>
        <fullName evidence="3">Uncharacterized protein</fullName>
    </submittedName>
</protein>
<dbReference type="AlphaFoldDB" id="A0A2T0LMW3"/>
<dbReference type="EMBL" id="PVNH01000011">
    <property type="protein sequence ID" value="PRX44526.1"/>
    <property type="molecule type" value="Genomic_DNA"/>
</dbReference>
<keyword evidence="4" id="KW-1185">Reference proteome</keyword>
<evidence type="ECO:0000256" key="2">
    <source>
        <dbReference type="SAM" id="Phobius"/>
    </source>
</evidence>
<comment type="caution">
    <text evidence="3">The sequence shown here is derived from an EMBL/GenBank/DDBJ whole genome shotgun (WGS) entry which is preliminary data.</text>
</comment>
<evidence type="ECO:0000313" key="3">
    <source>
        <dbReference type="EMBL" id="PRX44526.1"/>
    </source>
</evidence>
<feature type="region of interest" description="Disordered" evidence="1">
    <location>
        <begin position="280"/>
        <end position="332"/>
    </location>
</feature>
<dbReference type="RefSeq" id="WP_425440518.1">
    <property type="nucleotide sequence ID" value="NZ_PVNH01000011.1"/>
</dbReference>
<evidence type="ECO:0000313" key="4">
    <source>
        <dbReference type="Proteomes" id="UP000238362"/>
    </source>
</evidence>
<proteinExistence type="predicted"/>
<keyword evidence="2" id="KW-0472">Membrane</keyword>
<organism evidence="3 4">
    <name type="scientific">Prauserella shujinwangii</name>
    <dbReference type="NCBI Taxonomy" id="1453103"/>
    <lineage>
        <taxon>Bacteria</taxon>
        <taxon>Bacillati</taxon>
        <taxon>Actinomycetota</taxon>
        <taxon>Actinomycetes</taxon>
        <taxon>Pseudonocardiales</taxon>
        <taxon>Pseudonocardiaceae</taxon>
        <taxon>Prauserella</taxon>
    </lineage>
</organism>
<keyword evidence="2" id="KW-0812">Transmembrane</keyword>